<dbReference type="EMBL" id="CAEZYH010000008">
    <property type="protein sequence ID" value="CAB4710737.1"/>
    <property type="molecule type" value="Genomic_DNA"/>
</dbReference>
<dbReference type="EMBL" id="CAFBLJ010000016">
    <property type="protein sequence ID" value="CAB4861408.1"/>
    <property type="molecule type" value="Genomic_DNA"/>
</dbReference>
<proteinExistence type="predicted"/>
<name>A0A6J6XCD9_9ZZZZ</name>
<feature type="transmembrane region" description="Helical" evidence="1">
    <location>
        <begin position="261"/>
        <end position="282"/>
    </location>
</feature>
<gene>
    <name evidence="2" type="ORF">UFOPK2658_00388</name>
    <name evidence="3" type="ORF">UFOPK3004_00193</name>
    <name evidence="4" type="ORF">UFOPK3304_00478</name>
    <name evidence="5" type="ORF">UFOPK3494_00291</name>
</gene>
<sequence length="303" mass="31849">MYQIKVTLISREATAQTTSNPTPHPASPATILYFVPLRRLLPLVGALILLLSACRVDVRIDVTADDTGAGDIAVTVDLDAEAVTLVPGLAEDLRIDDLISSGWVIEGPTQINSGGLRVILRYAFESPAEATTAMRQISGPNGPLLNPELKRTIDGRTVSTTLDATLQFVGGIEAFSDPTLSATIGAAPWAATAEKLGVDPTQSVGVTLVAHLPGDIKKSTGTEAEGGVIWTAPNDGTAVAVVIGTAESKVDGGFWQILAKVIGYILGLWLVIIGILILLVIISRRRRTARSTTRATNRATPDA</sequence>
<reference evidence="3" key="1">
    <citation type="submission" date="2020-05" db="EMBL/GenBank/DDBJ databases">
        <authorList>
            <person name="Chiriac C."/>
            <person name="Salcher M."/>
            <person name="Ghai R."/>
            <person name="Kavagutti S V."/>
        </authorList>
    </citation>
    <scope>NUCLEOTIDE SEQUENCE</scope>
</reference>
<keyword evidence="1" id="KW-1133">Transmembrane helix</keyword>
<protein>
    <submittedName>
        <fullName evidence="3">Unannotated protein</fullName>
    </submittedName>
</protein>
<accession>A0A6J6XCD9</accession>
<dbReference type="AlphaFoldDB" id="A0A6J6XCD9"/>
<keyword evidence="1" id="KW-0812">Transmembrane</keyword>
<evidence type="ECO:0000313" key="5">
    <source>
        <dbReference type="EMBL" id="CAB4890242.1"/>
    </source>
</evidence>
<evidence type="ECO:0000313" key="2">
    <source>
        <dbReference type="EMBL" id="CAB4710737.1"/>
    </source>
</evidence>
<evidence type="ECO:0000256" key="1">
    <source>
        <dbReference type="SAM" id="Phobius"/>
    </source>
</evidence>
<dbReference type="EMBL" id="CAFBMF010000010">
    <property type="protein sequence ID" value="CAB4890242.1"/>
    <property type="molecule type" value="Genomic_DNA"/>
</dbReference>
<evidence type="ECO:0000313" key="4">
    <source>
        <dbReference type="EMBL" id="CAB4861408.1"/>
    </source>
</evidence>
<evidence type="ECO:0000313" key="3">
    <source>
        <dbReference type="EMBL" id="CAB4793493.1"/>
    </source>
</evidence>
<organism evidence="3">
    <name type="scientific">freshwater metagenome</name>
    <dbReference type="NCBI Taxonomy" id="449393"/>
    <lineage>
        <taxon>unclassified sequences</taxon>
        <taxon>metagenomes</taxon>
        <taxon>ecological metagenomes</taxon>
    </lineage>
</organism>
<keyword evidence="1" id="KW-0472">Membrane</keyword>
<dbReference type="EMBL" id="CAFAAL010000008">
    <property type="protein sequence ID" value="CAB4793493.1"/>
    <property type="molecule type" value="Genomic_DNA"/>
</dbReference>